<dbReference type="Pfam" id="PF01756">
    <property type="entry name" value="ACOX"/>
    <property type="match status" value="1"/>
</dbReference>
<dbReference type="FunFam" id="1.20.140.10:FF:000010">
    <property type="entry name" value="Acyl-coenzyme A oxidase"/>
    <property type="match status" value="1"/>
</dbReference>
<evidence type="ECO:0000256" key="1">
    <source>
        <dbReference type="ARBA" id="ARBA00001974"/>
    </source>
</evidence>
<protein>
    <recommendedName>
        <fullName evidence="10">Acyl-coenzyme A oxidase</fullName>
    </recommendedName>
</protein>
<keyword evidence="8" id="KW-0443">Lipid metabolism</keyword>
<dbReference type="Pfam" id="PF02770">
    <property type="entry name" value="Acyl-CoA_dh_M"/>
    <property type="match status" value="1"/>
</dbReference>
<reference evidence="16 17" key="1">
    <citation type="submission" date="2019-07" db="EMBL/GenBank/DDBJ databases">
        <title>Draft genome assembly of a fouling barnacle, Amphibalanus amphitrite (Darwin, 1854): The first reference genome for Thecostraca.</title>
        <authorList>
            <person name="Kim W."/>
        </authorList>
    </citation>
    <scope>NUCLEOTIDE SEQUENCE [LARGE SCALE GENOMIC DNA]</scope>
    <source>
        <strain evidence="16">SNU_AA5</strain>
        <tissue evidence="16">Soma without cirri and trophi</tissue>
    </source>
</reference>
<evidence type="ECO:0000256" key="8">
    <source>
        <dbReference type="ARBA" id="ARBA00023098"/>
    </source>
</evidence>
<keyword evidence="9" id="KW-0576">Peroxisome</keyword>
<dbReference type="InterPro" id="IPR009100">
    <property type="entry name" value="AcylCoA_DH/oxidase_NM_dom_sf"/>
</dbReference>
<evidence type="ECO:0000256" key="11">
    <source>
        <dbReference type="PIRSR" id="PIRSR000168-1"/>
    </source>
</evidence>
<dbReference type="GO" id="GO:0005504">
    <property type="term" value="F:fatty acid binding"/>
    <property type="evidence" value="ECO:0007669"/>
    <property type="project" value="TreeGrafter"/>
</dbReference>
<feature type="binding site" evidence="12">
    <location>
        <position position="179"/>
    </location>
    <ligand>
        <name>FAD</name>
        <dbReference type="ChEBI" id="CHEBI:57692"/>
    </ligand>
</feature>
<comment type="cofactor">
    <cofactor evidence="1">
        <name>FAD</name>
        <dbReference type="ChEBI" id="CHEBI:57692"/>
    </cofactor>
</comment>
<evidence type="ECO:0000259" key="14">
    <source>
        <dbReference type="Pfam" id="PF02770"/>
    </source>
</evidence>
<dbReference type="PIRSF" id="PIRSF000168">
    <property type="entry name" value="Acyl-CoA_oxidase"/>
    <property type="match status" value="1"/>
</dbReference>
<keyword evidence="7" id="KW-0560">Oxidoreductase</keyword>
<dbReference type="GO" id="GO:0003997">
    <property type="term" value="F:acyl-CoA oxidase activity"/>
    <property type="evidence" value="ECO:0007669"/>
    <property type="project" value="InterPro"/>
</dbReference>
<evidence type="ECO:0000256" key="10">
    <source>
        <dbReference type="PIRNR" id="PIRNR000168"/>
    </source>
</evidence>
<feature type="domain" description="Acyl-CoA oxidase C-terminal" evidence="13">
    <location>
        <begin position="536"/>
        <end position="658"/>
    </location>
</feature>
<dbReference type="InterPro" id="IPR002655">
    <property type="entry name" value="Acyl-CoA_oxidase_C"/>
</dbReference>
<dbReference type="InterPro" id="IPR036250">
    <property type="entry name" value="AcylCo_DH-like_C"/>
</dbReference>
<evidence type="ECO:0000256" key="4">
    <source>
        <dbReference type="ARBA" id="ARBA00022630"/>
    </source>
</evidence>
<keyword evidence="5 10" id="KW-0274">FAD</keyword>
<dbReference type="SUPFAM" id="SSF56645">
    <property type="entry name" value="Acyl-CoA dehydrogenase NM domain-like"/>
    <property type="match status" value="1"/>
</dbReference>
<keyword evidence="17" id="KW-1185">Reference proteome</keyword>
<dbReference type="Gene3D" id="1.20.140.10">
    <property type="entry name" value="Butyryl-CoA Dehydrogenase, subunit A, domain 3"/>
    <property type="match status" value="2"/>
</dbReference>
<dbReference type="EMBL" id="VIIS01000292">
    <property type="protein sequence ID" value="KAF0310684.1"/>
    <property type="molecule type" value="Genomic_DNA"/>
</dbReference>
<comment type="subcellular location">
    <subcellularLocation>
        <location evidence="2">Peroxisome</location>
    </subcellularLocation>
</comment>
<feature type="domain" description="Acyl-CoA oxidase/dehydrogenase middle" evidence="14">
    <location>
        <begin position="175"/>
        <end position="297"/>
    </location>
</feature>
<proteinExistence type="inferred from homology"/>
<keyword evidence="4 10" id="KW-0285">Flavoprotein</keyword>
<dbReference type="GO" id="GO:0055088">
    <property type="term" value="P:lipid homeostasis"/>
    <property type="evidence" value="ECO:0007669"/>
    <property type="project" value="TreeGrafter"/>
</dbReference>
<sequence>MFRCASTSLLRQLSQANKYGHQVRWQQAAAAGLNNTMAPAELRERQSVATFDTAKLTHLLDHDNHDMRNRYREYQKDPATRMKPRYNISLEEERELALKRLKAVCDNDFISVLNFVDNPYKIFAAHELVGITDPATCTKMTVQFNLFGGTVLKLGTKRHHDKLLKGIDTLEDVGCFGLTELGYGNNAVEMETTAYLRQGDSCSIAGPACTVRSYEFIVNTPTTLAQKYWITNGAIHAKWIVVFAHLKMGDTNHGIHGFLVRIRDDDMKVLPGVTVEDMGYKIGLNGVDNAKLSFDNVRIPREHLLNKHSDVSADGEFKSSIQGARNRFLTVADQLLAGRICIASMSVGGTKAALAIAVRYAATRLTVGPRGKSDMPILMYQLQQRALLPLIAQSVATNLAVDYVKERWAEQPADGSEHAEIVTMCCAIKPMASWLFERVVTTCRERCGGAGYLACNRFGEMMGSAHAAMTAEGDNSVLMQKVAKERLSAFMPSMPEPVDVDLDDTSVLHQLLISRENLAFGLLGMKLMKVRSVDCMKLMKAGKEKLFDTWMLKESDLVQGSARAFADRLISERFADVISKQTDEPLKKTLQKLYHLHLLTVMENNLGQFVCSGLLPSKLGAKVNLTAAKLCTELGPQMLQLVEAFGIPEEMLSAPIARDWVQYNSYDNQGEV</sequence>
<dbReference type="InterPro" id="IPR012258">
    <property type="entry name" value="Acyl-CoA_oxidase"/>
</dbReference>
<dbReference type="InterPro" id="IPR046373">
    <property type="entry name" value="Acyl-CoA_Oxase/DH_mid-dom_sf"/>
</dbReference>
<dbReference type="PANTHER" id="PTHR10909:SF382">
    <property type="entry name" value="ACYL-COENZYME A OXIDASE"/>
    <property type="match status" value="1"/>
</dbReference>
<accession>A0A6A4X400</accession>
<dbReference type="GO" id="GO:0005777">
    <property type="term" value="C:peroxisome"/>
    <property type="evidence" value="ECO:0007669"/>
    <property type="project" value="UniProtKB-SubCell"/>
</dbReference>
<evidence type="ECO:0000256" key="9">
    <source>
        <dbReference type="ARBA" id="ARBA00023140"/>
    </source>
</evidence>
<dbReference type="InterPro" id="IPR055060">
    <property type="entry name" value="ACOX_C_alpha1"/>
</dbReference>
<evidence type="ECO:0000259" key="15">
    <source>
        <dbReference type="Pfam" id="PF22924"/>
    </source>
</evidence>
<evidence type="ECO:0000313" key="16">
    <source>
        <dbReference type="EMBL" id="KAF0310684.1"/>
    </source>
</evidence>
<comment type="caution">
    <text evidence="16">The sequence shown here is derived from an EMBL/GenBank/DDBJ whole genome shotgun (WGS) entry which is preliminary data.</text>
</comment>
<gene>
    <name evidence="16" type="primary">ACX3.2</name>
    <name evidence="16" type="ORF">FJT64_001882</name>
</gene>
<evidence type="ECO:0000256" key="7">
    <source>
        <dbReference type="ARBA" id="ARBA00023002"/>
    </source>
</evidence>
<dbReference type="SUPFAM" id="SSF47203">
    <property type="entry name" value="Acyl-CoA dehydrogenase C-terminal domain-like"/>
    <property type="match status" value="2"/>
</dbReference>
<dbReference type="FunFam" id="1.20.140.10:FF:000007">
    <property type="entry name" value="Acyl-coenzyme A oxidase"/>
    <property type="match status" value="1"/>
</dbReference>
<dbReference type="Gene3D" id="2.40.110.10">
    <property type="entry name" value="Butyryl-CoA Dehydrogenase, subunit A, domain 2"/>
    <property type="match status" value="1"/>
</dbReference>
<name>A0A6A4X400_AMPAM</name>
<dbReference type="AlphaFoldDB" id="A0A6A4X400"/>
<comment type="similarity">
    <text evidence="3 10">Belongs to the acyl-CoA oxidase family.</text>
</comment>
<dbReference type="InterPro" id="IPR006091">
    <property type="entry name" value="Acyl-CoA_Oxase/DH_mid-dom"/>
</dbReference>
<organism evidence="16 17">
    <name type="scientific">Amphibalanus amphitrite</name>
    <name type="common">Striped barnacle</name>
    <name type="synonym">Balanus amphitrite</name>
    <dbReference type="NCBI Taxonomy" id="1232801"/>
    <lineage>
        <taxon>Eukaryota</taxon>
        <taxon>Metazoa</taxon>
        <taxon>Ecdysozoa</taxon>
        <taxon>Arthropoda</taxon>
        <taxon>Crustacea</taxon>
        <taxon>Multicrustacea</taxon>
        <taxon>Cirripedia</taxon>
        <taxon>Thoracica</taxon>
        <taxon>Thoracicalcarea</taxon>
        <taxon>Balanomorpha</taxon>
        <taxon>Balanoidea</taxon>
        <taxon>Balanidae</taxon>
        <taxon>Amphibalaninae</taxon>
        <taxon>Amphibalanus</taxon>
    </lineage>
</organism>
<keyword evidence="6" id="KW-0276">Fatty acid metabolism</keyword>
<dbReference type="PANTHER" id="PTHR10909">
    <property type="entry name" value="ELECTRON TRANSPORT OXIDOREDUCTASE"/>
    <property type="match status" value="1"/>
</dbReference>
<evidence type="ECO:0000256" key="6">
    <source>
        <dbReference type="ARBA" id="ARBA00022832"/>
    </source>
</evidence>
<dbReference type="Pfam" id="PF22924">
    <property type="entry name" value="ACOX_C_alpha1"/>
    <property type="match status" value="1"/>
</dbReference>
<dbReference type="OrthoDB" id="538336at2759"/>
<feature type="domain" description="Acyl-CoA oxidase C-alpha1" evidence="15">
    <location>
        <begin position="335"/>
        <end position="484"/>
    </location>
</feature>
<evidence type="ECO:0000256" key="2">
    <source>
        <dbReference type="ARBA" id="ARBA00004275"/>
    </source>
</evidence>
<evidence type="ECO:0000256" key="12">
    <source>
        <dbReference type="PIRSR" id="PIRSR000168-2"/>
    </source>
</evidence>
<dbReference type="Proteomes" id="UP000440578">
    <property type="component" value="Unassembled WGS sequence"/>
</dbReference>
<feature type="active site" description="Proton acceptor" evidence="11">
    <location>
        <position position="472"/>
    </location>
</feature>
<evidence type="ECO:0000259" key="13">
    <source>
        <dbReference type="Pfam" id="PF01756"/>
    </source>
</evidence>
<evidence type="ECO:0000256" key="3">
    <source>
        <dbReference type="ARBA" id="ARBA00006288"/>
    </source>
</evidence>
<dbReference type="GO" id="GO:0071949">
    <property type="term" value="F:FAD binding"/>
    <property type="evidence" value="ECO:0007669"/>
    <property type="project" value="InterPro"/>
</dbReference>
<dbReference type="FunFam" id="2.40.110.10:FF:000005">
    <property type="entry name" value="Acyl-coenzyme A oxidase"/>
    <property type="match status" value="1"/>
</dbReference>
<evidence type="ECO:0000313" key="17">
    <source>
        <dbReference type="Proteomes" id="UP000440578"/>
    </source>
</evidence>
<evidence type="ECO:0000256" key="5">
    <source>
        <dbReference type="ARBA" id="ARBA00022827"/>
    </source>
</evidence>
<dbReference type="GO" id="GO:0033540">
    <property type="term" value="P:fatty acid beta-oxidation using acyl-CoA oxidase"/>
    <property type="evidence" value="ECO:0007669"/>
    <property type="project" value="TreeGrafter"/>
</dbReference>